<comment type="caution">
    <text evidence="1">The sequence shown here is derived from an EMBL/GenBank/DDBJ whole genome shotgun (WGS) entry which is preliminary data.</text>
</comment>
<protein>
    <submittedName>
        <fullName evidence="1">Uncharacterized protein</fullName>
    </submittedName>
</protein>
<dbReference type="EMBL" id="JAAALK010000288">
    <property type="protein sequence ID" value="KAG8056068.1"/>
    <property type="molecule type" value="Genomic_DNA"/>
</dbReference>
<evidence type="ECO:0000313" key="2">
    <source>
        <dbReference type="Proteomes" id="UP000729402"/>
    </source>
</evidence>
<keyword evidence="2" id="KW-1185">Reference proteome</keyword>
<gene>
    <name evidence="1" type="ORF">GUJ93_ZPchr0001g32753</name>
</gene>
<reference evidence="1" key="2">
    <citation type="submission" date="2021-02" db="EMBL/GenBank/DDBJ databases">
        <authorList>
            <person name="Kimball J.A."/>
            <person name="Haas M.W."/>
            <person name="Macchietto M."/>
            <person name="Kono T."/>
            <person name="Duquette J."/>
            <person name="Shao M."/>
        </authorList>
    </citation>
    <scope>NUCLEOTIDE SEQUENCE</scope>
    <source>
        <tissue evidence="1">Fresh leaf tissue</tissue>
    </source>
</reference>
<dbReference type="Proteomes" id="UP000729402">
    <property type="component" value="Unassembled WGS sequence"/>
</dbReference>
<sequence>MVLMKASSLACTTLISRTKVASFSISGRLERTGAWKGRAHAHAHGRIRRRDGEGGCRPAAAPGIYRGGGCGIRTPCDRRWPKIAQRRKEYRIGSGSLCGRAQGRSPLARAGGLRHWPGS</sequence>
<reference evidence="1" key="1">
    <citation type="journal article" date="2021" name="bioRxiv">
        <title>Whole Genome Assembly and Annotation of Northern Wild Rice, Zizania palustris L., Supports a Whole Genome Duplication in the Zizania Genus.</title>
        <authorList>
            <person name="Haas M."/>
            <person name="Kono T."/>
            <person name="Macchietto M."/>
            <person name="Millas R."/>
            <person name="McGilp L."/>
            <person name="Shao M."/>
            <person name="Duquette J."/>
            <person name="Hirsch C.N."/>
            <person name="Kimball J."/>
        </authorList>
    </citation>
    <scope>NUCLEOTIDE SEQUENCE</scope>
    <source>
        <tissue evidence="1">Fresh leaf tissue</tissue>
    </source>
</reference>
<proteinExistence type="predicted"/>
<evidence type="ECO:0000313" key="1">
    <source>
        <dbReference type="EMBL" id="KAG8056068.1"/>
    </source>
</evidence>
<accession>A0A8J5RRY5</accession>
<name>A0A8J5RRY5_ZIZPA</name>
<organism evidence="1 2">
    <name type="scientific">Zizania palustris</name>
    <name type="common">Northern wild rice</name>
    <dbReference type="NCBI Taxonomy" id="103762"/>
    <lineage>
        <taxon>Eukaryota</taxon>
        <taxon>Viridiplantae</taxon>
        <taxon>Streptophyta</taxon>
        <taxon>Embryophyta</taxon>
        <taxon>Tracheophyta</taxon>
        <taxon>Spermatophyta</taxon>
        <taxon>Magnoliopsida</taxon>
        <taxon>Liliopsida</taxon>
        <taxon>Poales</taxon>
        <taxon>Poaceae</taxon>
        <taxon>BOP clade</taxon>
        <taxon>Oryzoideae</taxon>
        <taxon>Oryzeae</taxon>
        <taxon>Zizaniinae</taxon>
        <taxon>Zizania</taxon>
    </lineage>
</organism>
<dbReference type="AlphaFoldDB" id="A0A8J5RRY5"/>